<dbReference type="GeneID" id="24108307"/>
<evidence type="ECO:0000313" key="1">
    <source>
        <dbReference type="EMBL" id="GAC95441.1"/>
    </source>
</evidence>
<name>R9P2A5_PSEHS</name>
<keyword evidence="2" id="KW-1185">Reference proteome</keyword>
<protein>
    <submittedName>
        <fullName evidence="1">Uncharacterized protein</fullName>
    </submittedName>
</protein>
<dbReference type="EMBL" id="DF238795">
    <property type="protein sequence ID" value="GAC95441.1"/>
    <property type="molecule type" value="Genomic_DNA"/>
</dbReference>
<proteinExistence type="predicted"/>
<evidence type="ECO:0000313" key="2">
    <source>
        <dbReference type="Proteomes" id="UP000014071"/>
    </source>
</evidence>
<gene>
    <name evidence="1" type="ORF">PHSY_003017</name>
</gene>
<dbReference type="Proteomes" id="UP000014071">
    <property type="component" value="Unassembled WGS sequence"/>
</dbReference>
<sequence length="66" mass="7576">MWANKISPRMGERCECGVIPEADVYRSISVKTERGIRSKREPVAGLVDRLQSPRNDVTMKNRLVQF</sequence>
<organism evidence="1 2">
    <name type="scientific">Pseudozyma hubeiensis (strain SY62)</name>
    <name type="common">Yeast</name>
    <dbReference type="NCBI Taxonomy" id="1305764"/>
    <lineage>
        <taxon>Eukaryota</taxon>
        <taxon>Fungi</taxon>
        <taxon>Dikarya</taxon>
        <taxon>Basidiomycota</taxon>
        <taxon>Ustilaginomycotina</taxon>
        <taxon>Ustilaginomycetes</taxon>
        <taxon>Ustilaginales</taxon>
        <taxon>Ustilaginaceae</taxon>
        <taxon>Pseudozyma</taxon>
    </lineage>
</organism>
<accession>R9P2A5</accession>
<dbReference type="AlphaFoldDB" id="R9P2A5"/>
<reference evidence="2" key="1">
    <citation type="journal article" date="2013" name="Genome Announc.">
        <title>Draft genome sequence of the basidiomycetous yeast-like fungus Pseudozyma hubeiensis SY62, which produces an abundant amount of the biosurfactant mannosylerythritol lipids.</title>
        <authorList>
            <person name="Konishi M."/>
            <person name="Hatada Y."/>
            <person name="Horiuchi J."/>
        </authorList>
    </citation>
    <scope>NUCLEOTIDE SEQUENCE [LARGE SCALE GENOMIC DNA]</scope>
    <source>
        <strain evidence="2">SY62</strain>
    </source>
</reference>
<dbReference type="HOGENOM" id="CLU_2832275_0_0_1"/>
<dbReference type="RefSeq" id="XP_012189028.1">
    <property type="nucleotide sequence ID" value="XM_012333638.1"/>
</dbReference>